<dbReference type="EMBL" id="UGZE01000001">
    <property type="protein sequence ID" value="SUJ19715.1"/>
    <property type="molecule type" value="Genomic_DNA"/>
</dbReference>
<accession>A0A380CHH5</accession>
<evidence type="ECO:0000313" key="1">
    <source>
        <dbReference type="EMBL" id="GEP99014.1"/>
    </source>
</evidence>
<reference evidence="2 3" key="1">
    <citation type="submission" date="2018-06" db="EMBL/GenBank/DDBJ databases">
        <authorList>
            <consortium name="Pathogen Informatics"/>
            <person name="Doyle S."/>
        </authorList>
    </citation>
    <scope>NUCLEOTIDE SEQUENCE [LARGE SCALE GENOMIC DNA]</scope>
    <source>
        <strain evidence="2 3">NCTC12413</strain>
    </source>
</reference>
<reference evidence="1 4" key="2">
    <citation type="submission" date="2019-07" db="EMBL/GenBank/DDBJ databases">
        <title>Whole genome shotgun sequence of Staphylococcus arlettae NBRC 109765.</title>
        <authorList>
            <person name="Hosoyama A."/>
            <person name="Uohara A."/>
            <person name="Ohji S."/>
            <person name="Ichikawa N."/>
        </authorList>
    </citation>
    <scope>NUCLEOTIDE SEQUENCE [LARGE SCALE GENOMIC DNA]</scope>
    <source>
        <strain evidence="1 4">NBRC 109765</strain>
    </source>
</reference>
<gene>
    <name evidence="2" type="ORF">NCTC12413_01472</name>
    <name evidence="1" type="ORF">SAR03_00520</name>
</gene>
<dbReference type="OrthoDB" id="2418117at2"/>
<proteinExistence type="predicted"/>
<dbReference type="Proteomes" id="UP000254956">
    <property type="component" value="Unassembled WGS sequence"/>
</dbReference>
<dbReference type="GeneID" id="97287746"/>
<evidence type="ECO:0000313" key="4">
    <source>
        <dbReference type="Proteomes" id="UP000321598"/>
    </source>
</evidence>
<organism evidence="2 3">
    <name type="scientific">Staphylococcus arlettae</name>
    <dbReference type="NCBI Taxonomy" id="29378"/>
    <lineage>
        <taxon>Bacteria</taxon>
        <taxon>Bacillati</taxon>
        <taxon>Bacillota</taxon>
        <taxon>Bacilli</taxon>
        <taxon>Bacillales</taxon>
        <taxon>Staphylococcaceae</taxon>
        <taxon>Staphylococcus</taxon>
    </lineage>
</organism>
<dbReference type="InterPro" id="IPR014913">
    <property type="entry name" value="YppE-like"/>
</dbReference>
<protein>
    <submittedName>
        <fullName evidence="2">Bacterial domain of uncharacterized function (DUF1798)</fullName>
    </submittedName>
</protein>
<dbReference type="Proteomes" id="UP000321598">
    <property type="component" value="Unassembled WGS sequence"/>
</dbReference>
<dbReference type="Pfam" id="PF08807">
    <property type="entry name" value="DUF1798"/>
    <property type="match status" value="1"/>
</dbReference>
<evidence type="ECO:0000313" key="2">
    <source>
        <dbReference type="EMBL" id="SUJ19715.1"/>
    </source>
</evidence>
<evidence type="ECO:0000313" key="3">
    <source>
        <dbReference type="Proteomes" id="UP000254956"/>
    </source>
</evidence>
<dbReference type="STRING" id="1212545.SARL_12526"/>
<dbReference type="Gene3D" id="1.20.120.440">
    <property type="entry name" value="YppE-like"/>
    <property type="match status" value="1"/>
</dbReference>
<name>A0A380CHH5_9STAP</name>
<dbReference type="InterPro" id="IPR023351">
    <property type="entry name" value="YppE-like_sf"/>
</dbReference>
<dbReference type="EMBL" id="BKAV01000001">
    <property type="protein sequence ID" value="GEP99014.1"/>
    <property type="molecule type" value="Genomic_DNA"/>
</dbReference>
<sequence length="111" mass="13174">MPQFIQQLIHDVQHMEEQYKKAKAGELFDFYEIVKPFTDLVDQHIAVLKSYEPHILALPYMNKMKFDILVSNIEELSVECHFKRTSRKLFTEKLKAVHYDLSYIQDNGVNL</sequence>
<dbReference type="AlphaFoldDB" id="A0A380CHH5"/>
<dbReference type="RefSeq" id="WP_002511164.1">
    <property type="nucleotide sequence ID" value="NZ_AP019698.1"/>
</dbReference>
<keyword evidence="4" id="KW-1185">Reference proteome</keyword>
<dbReference type="SUPFAM" id="SSF140415">
    <property type="entry name" value="YppE-like"/>
    <property type="match status" value="1"/>
</dbReference>